<evidence type="ECO:0000313" key="9">
    <source>
        <dbReference type="EMBL" id="CZT43858.1"/>
    </source>
</evidence>
<feature type="compositionally biased region" description="Basic and acidic residues" evidence="7">
    <location>
        <begin position="123"/>
        <end position="134"/>
    </location>
</feature>
<feature type="region of interest" description="Disordered" evidence="7">
    <location>
        <begin position="111"/>
        <end position="186"/>
    </location>
</feature>
<gene>
    <name evidence="9" type="ORF">RSE6_03957</name>
</gene>
<evidence type="ECO:0000256" key="7">
    <source>
        <dbReference type="SAM" id="MobiDB-lite"/>
    </source>
</evidence>
<feature type="compositionally biased region" description="Polar residues" evidence="7">
    <location>
        <begin position="159"/>
        <end position="172"/>
    </location>
</feature>
<dbReference type="InterPro" id="IPR006043">
    <property type="entry name" value="NCS2"/>
</dbReference>
<evidence type="ECO:0000256" key="3">
    <source>
        <dbReference type="ARBA" id="ARBA00022448"/>
    </source>
</evidence>
<keyword evidence="6 8" id="KW-0472">Membrane</keyword>
<keyword evidence="4 8" id="KW-0812">Transmembrane</keyword>
<dbReference type="AlphaFoldDB" id="A0A1E1M421"/>
<accession>A0A1E1M421</accession>
<keyword evidence="5 8" id="KW-1133">Transmembrane helix</keyword>
<dbReference type="PROSITE" id="PS01116">
    <property type="entry name" value="XANTH_URACIL_PERMASE"/>
    <property type="match status" value="1"/>
</dbReference>
<dbReference type="PANTHER" id="PTHR42810:SF2">
    <property type="entry name" value="PURINE PERMEASE C1399.01C-RELATED"/>
    <property type="match status" value="1"/>
</dbReference>
<organism evidence="9 10">
    <name type="scientific">Rhynchosporium secalis</name>
    <name type="common">Barley scald fungus</name>
    <dbReference type="NCBI Taxonomy" id="38038"/>
    <lineage>
        <taxon>Eukaryota</taxon>
        <taxon>Fungi</taxon>
        <taxon>Dikarya</taxon>
        <taxon>Ascomycota</taxon>
        <taxon>Pezizomycotina</taxon>
        <taxon>Leotiomycetes</taxon>
        <taxon>Helotiales</taxon>
        <taxon>Ploettnerulaceae</taxon>
        <taxon>Rhynchosporium</taxon>
    </lineage>
</organism>
<sequence>MGVFSKFAAALTSIPASVLGGMTPFLFSSVAVSGMRLVSTVPFTRHTRFILTAAWLLGMVLSWCRIRFLLCLPMREITRRRKVLSLSLIMETGFALTAFIALDLNLNLPDENSDEETESLAGDEPRSEDGEPRPSQHRTHARTPSKLKRGGGVMDLRTVHTSGPTHGPTNQWAICGGNPEISEGRK</sequence>
<reference evidence="10" key="1">
    <citation type="submission" date="2016-03" db="EMBL/GenBank/DDBJ databases">
        <authorList>
            <person name="Guldener U."/>
        </authorList>
    </citation>
    <scope>NUCLEOTIDE SEQUENCE [LARGE SCALE GENOMIC DNA]</scope>
</reference>
<dbReference type="Pfam" id="PF00860">
    <property type="entry name" value="Xan_ur_permease"/>
    <property type="match status" value="1"/>
</dbReference>
<proteinExistence type="inferred from homology"/>
<evidence type="ECO:0000256" key="2">
    <source>
        <dbReference type="ARBA" id="ARBA00008821"/>
    </source>
</evidence>
<dbReference type="EMBL" id="FJVC01000151">
    <property type="protein sequence ID" value="CZT43858.1"/>
    <property type="molecule type" value="Genomic_DNA"/>
</dbReference>
<comment type="similarity">
    <text evidence="2">Belongs to the nucleobase:cation symporter-2 (NCS2) (TC 2.A.40) family.</text>
</comment>
<evidence type="ECO:0000256" key="6">
    <source>
        <dbReference type="ARBA" id="ARBA00023136"/>
    </source>
</evidence>
<evidence type="ECO:0000256" key="4">
    <source>
        <dbReference type="ARBA" id="ARBA00022692"/>
    </source>
</evidence>
<evidence type="ECO:0000256" key="5">
    <source>
        <dbReference type="ARBA" id="ARBA00022989"/>
    </source>
</evidence>
<dbReference type="GO" id="GO:0005886">
    <property type="term" value="C:plasma membrane"/>
    <property type="evidence" value="ECO:0007669"/>
    <property type="project" value="TreeGrafter"/>
</dbReference>
<evidence type="ECO:0000256" key="1">
    <source>
        <dbReference type="ARBA" id="ARBA00004141"/>
    </source>
</evidence>
<comment type="subcellular location">
    <subcellularLocation>
        <location evidence="1">Membrane</location>
        <topology evidence="1">Multi-pass membrane protein</topology>
    </subcellularLocation>
</comment>
<dbReference type="Proteomes" id="UP000177625">
    <property type="component" value="Unassembled WGS sequence"/>
</dbReference>
<evidence type="ECO:0000256" key="8">
    <source>
        <dbReference type="SAM" id="Phobius"/>
    </source>
</evidence>
<name>A0A1E1M421_RHYSE</name>
<dbReference type="GO" id="GO:0042907">
    <property type="term" value="F:xanthine transmembrane transporter activity"/>
    <property type="evidence" value="ECO:0007669"/>
    <property type="project" value="TreeGrafter"/>
</dbReference>
<dbReference type="GO" id="GO:0000324">
    <property type="term" value="C:fungal-type vacuole"/>
    <property type="evidence" value="ECO:0007669"/>
    <property type="project" value="TreeGrafter"/>
</dbReference>
<keyword evidence="3" id="KW-0813">Transport</keyword>
<feature type="compositionally biased region" description="Basic residues" evidence="7">
    <location>
        <begin position="135"/>
        <end position="149"/>
    </location>
</feature>
<feature type="transmembrane region" description="Helical" evidence="8">
    <location>
        <begin position="83"/>
        <end position="102"/>
    </location>
</feature>
<evidence type="ECO:0000313" key="10">
    <source>
        <dbReference type="Proteomes" id="UP000177625"/>
    </source>
</evidence>
<feature type="transmembrane region" description="Helical" evidence="8">
    <location>
        <begin position="47"/>
        <end position="71"/>
    </location>
</feature>
<dbReference type="PANTHER" id="PTHR42810">
    <property type="entry name" value="PURINE PERMEASE C1399.01C-RELATED"/>
    <property type="match status" value="1"/>
</dbReference>
<dbReference type="InterPro" id="IPR006042">
    <property type="entry name" value="Xan_ur_permease"/>
</dbReference>
<feature type="transmembrane region" description="Helical" evidence="8">
    <location>
        <begin position="7"/>
        <end position="27"/>
    </location>
</feature>
<keyword evidence="10" id="KW-1185">Reference proteome</keyword>
<protein>
    <submittedName>
        <fullName evidence="9">Uncharacterized protein</fullName>
    </submittedName>
</protein>